<feature type="domain" description="ACT" evidence="9">
    <location>
        <begin position="194"/>
        <end position="271"/>
    </location>
</feature>
<dbReference type="GO" id="GO:0004664">
    <property type="term" value="F:prephenate dehydratase activity"/>
    <property type="evidence" value="ECO:0007669"/>
    <property type="project" value="UniProtKB-EC"/>
</dbReference>
<dbReference type="PANTHER" id="PTHR21022">
    <property type="entry name" value="PREPHENATE DEHYDRATASE P PROTEIN"/>
    <property type="match status" value="1"/>
</dbReference>
<name>X0SY91_9ZZZZ</name>
<dbReference type="InterPro" id="IPR045865">
    <property type="entry name" value="ACT-like_dom_sf"/>
</dbReference>
<reference evidence="10" key="1">
    <citation type="journal article" date="2014" name="Front. Microbiol.">
        <title>High frequency of phylogenetically diverse reductive dehalogenase-homologous genes in deep subseafloor sedimentary metagenomes.</title>
        <authorList>
            <person name="Kawai M."/>
            <person name="Futagami T."/>
            <person name="Toyoda A."/>
            <person name="Takaki Y."/>
            <person name="Nishi S."/>
            <person name="Hori S."/>
            <person name="Arai W."/>
            <person name="Tsubouchi T."/>
            <person name="Morono Y."/>
            <person name="Uchiyama I."/>
            <person name="Ito T."/>
            <person name="Fujiyama A."/>
            <person name="Inagaki F."/>
            <person name="Takami H."/>
        </authorList>
    </citation>
    <scope>NUCLEOTIDE SEQUENCE</scope>
    <source>
        <strain evidence="10">Expedition CK06-06</strain>
    </source>
</reference>
<dbReference type="InterPro" id="IPR001086">
    <property type="entry name" value="Preph_deHydtase"/>
</dbReference>
<evidence type="ECO:0000259" key="9">
    <source>
        <dbReference type="PROSITE" id="PS51671"/>
    </source>
</evidence>
<keyword evidence="6" id="KW-0456">Lyase</keyword>
<evidence type="ECO:0000313" key="10">
    <source>
        <dbReference type="EMBL" id="GAF80892.1"/>
    </source>
</evidence>
<comment type="catalytic activity">
    <reaction evidence="7">
        <text>prephenate + H(+) = 3-phenylpyruvate + CO2 + H2O</text>
        <dbReference type="Rhea" id="RHEA:21648"/>
        <dbReference type="ChEBI" id="CHEBI:15377"/>
        <dbReference type="ChEBI" id="CHEBI:15378"/>
        <dbReference type="ChEBI" id="CHEBI:16526"/>
        <dbReference type="ChEBI" id="CHEBI:18005"/>
        <dbReference type="ChEBI" id="CHEBI:29934"/>
        <dbReference type="EC" id="4.2.1.51"/>
    </reaction>
</comment>
<dbReference type="PROSITE" id="PS00858">
    <property type="entry name" value="PREPHENATE_DEHYDR_2"/>
    <property type="match status" value="1"/>
</dbReference>
<evidence type="ECO:0000256" key="5">
    <source>
        <dbReference type="ARBA" id="ARBA00023222"/>
    </source>
</evidence>
<feature type="domain" description="Prephenate dehydratase" evidence="8">
    <location>
        <begin position="5"/>
        <end position="181"/>
    </location>
</feature>
<dbReference type="SUPFAM" id="SSF55021">
    <property type="entry name" value="ACT-like"/>
    <property type="match status" value="1"/>
</dbReference>
<keyword evidence="5" id="KW-0584">Phenylalanine biosynthesis</keyword>
<protein>
    <recommendedName>
        <fullName evidence="2">prephenate dehydratase</fullName>
        <ecNumber evidence="2">4.2.1.51</ecNumber>
    </recommendedName>
</protein>
<evidence type="ECO:0000256" key="4">
    <source>
        <dbReference type="ARBA" id="ARBA00023141"/>
    </source>
</evidence>
<evidence type="ECO:0000259" key="8">
    <source>
        <dbReference type="PROSITE" id="PS51171"/>
    </source>
</evidence>
<comment type="pathway">
    <text evidence="1">Amino-acid biosynthesis; L-phenylalanine biosynthesis; phenylpyruvate from prephenate: step 1/1.</text>
</comment>
<keyword evidence="3" id="KW-0028">Amino-acid biosynthesis</keyword>
<evidence type="ECO:0000256" key="3">
    <source>
        <dbReference type="ARBA" id="ARBA00022605"/>
    </source>
</evidence>
<evidence type="ECO:0000256" key="1">
    <source>
        <dbReference type="ARBA" id="ARBA00004741"/>
    </source>
</evidence>
<proteinExistence type="predicted"/>
<dbReference type="PANTHER" id="PTHR21022:SF19">
    <property type="entry name" value="PREPHENATE DEHYDRATASE-RELATED"/>
    <property type="match status" value="1"/>
</dbReference>
<dbReference type="InterPro" id="IPR002912">
    <property type="entry name" value="ACT_dom"/>
</dbReference>
<organism evidence="10">
    <name type="scientific">marine sediment metagenome</name>
    <dbReference type="NCBI Taxonomy" id="412755"/>
    <lineage>
        <taxon>unclassified sequences</taxon>
        <taxon>metagenomes</taxon>
        <taxon>ecological metagenomes</taxon>
    </lineage>
</organism>
<evidence type="ECO:0000256" key="2">
    <source>
        <dbReference type="ARBA" id="ARBA00013147"/>
    </source>
</evidence>
<keyword evidence="4" id="KW-0057">Aromatic amino acid biosynthesis</keyword>
<dbReference type="Gene3D" id="3.30.70.260">
    <property type="match status" value="1"/>
</dbReference>
<dbReference type="GO" id="GO:0005737">
    <property type="term" value="C:cytoplasm"/>
    <property type="evidence" value="ECO:0007669"/>
    <property type="project" value="TreeGrafter"/>
</dbReference>
<dbReference type="CDD" id="cd04905">
    <property type="entry name" value="ACT_CM-PDT"/>
    <property type="match status" value="1"/>
</dbReference>
<dbReference type="AlphaFoldDB" id="X0SY91"/>
<gene>
    <name evidence="10" type="ORF">S01H1_01531</name>
</gene>
<dbReference type="Pfam" id="PF00800">
    <property type="entry name" value="PDT"/>
    <property type="match status" value="1"/>
</dbReference>
<dbReference type="Pfam" id="PF01842">
    <property type="entry name" value="ACT"/>
    <property type="match status" value="1"/>
</dbReference>
<dbReference type="PROSITE" id="PS51671">
    <property type="entry name" value="ACT"/>
    <property type="match status" value="1"/>
</dbReference>
<dbReference type="PROSITE" id="PS51171">
    <property type="entry name" value="PREPHENATE_DEHYDR_3"/>
    <property type="match status" value="1"/>
</dbReference>
<dbReference type="SUPFAM" id="SSF53850">
    <property type="entry name" value="Periplasmic binding protein-like II"/>
    <property type="match status" value="1"/>
</dbReference>
<sequence>MSTKRIAFLGPAGTFSEEAALCHDPTAQLLPFASVAAVAAAVDSGMADEGVVAIENSIEGSVTDTLDILIHESRLSIRRELVLPVGHCLLVRPGMQAADVKLLLSHPQALGQCRRFVERCFPKAEMVAALSTAAAVEEMMARENAAAIGTRRAADLYGAEILARDIQDRSDNLTRFVVLAETDHPSTGNDKTSLAFSFADDRPGLLVGTMEEFSSRGINLTKVESRPTKERLGEYIFLLDLAGHRTDEVVAEALKTVEAQASFFRIFGSYPRYMESA</sequence>
<dbReference type="Gene3D" id="3.40.190.10">
    <property type="entry name" value="Periplasmic binding protein-like II"/>
    <property type="match status" value="2"/>
</dbReference>
<accession>X0SY91</accession>
<dbReference type="EC" id="4.2.1.51" evidence="2"/>
<dbReference type="FunFam" id="3.30.70.260:FF:000012">
    <property type="entry name" value="Prephenate dehydratase"/>
    <property type="match status" value="1"/>
</dbReference>
<dbReference type="CDD" id="cd13633">
    <property type="entry name" value="PBP2_Sa-PDT_like"/>
    <property type="match status" value="1"/>
</dbReference>
<comment type="caution">
    <text evidence="10">The sequence shown here is derived from an EMBL/GenBank/DDBJ whole genome shotgun (WGS) entry which is preliminary data.</text>
</comment>
<dbReference type="GO" id="GO:0009094">
    <property type="term" value="P:L-phenylalanine biosynthetic process"/>
    <property type="evidence" value="ECO:0007669"/>
    <property type="project" value="UniProtKB-KW"/>
</dbReference>
<dbReference type="EMBL" id="BARS01000673">
    <property type="protein sequence ID" value="GAF80892.1"/>
    <property type="molecule type" value="Genomic_DNA"/>
</dbReference>
<dbReference type="NCBIfam" id="NF008865">
    <property type="entry name" value="PRK11898.1"/>
    <property type="match status" value="1"/>
</dbReference>
<evidence type="ECO:0000256" key="6">
    <source>
        <dbReference type="ARBA" id="ARBA00023239"/>
    </source>
</evidence>
<dbReference type="InterPro" id="IPR018528">
    <property type="entry name" value="Preph_deHydtase_CS"/>
</dbReference>
<evidence type="ECO:0000256" key="7">
    <source>
        <dbReference type="ARBA" id="ARBA00047848"/>
    </source>
</evidence>